<name>A0A343TGU7_9EURY</name>
<evidence type="ECO:0000313" key="2">
    <source>
        <dbReference type="EMBL" id="AUX08319.1"/>
    </source>
</evidence>
<accession>A0A343TGU7</accession>
<dbReference type="AlphaFoldDB" id="A0A343TGU7"/>
<evidence type="ECO:0008006" key="4">
    <source>
        <dbReference type="Google" id="ProtNLM"/>
    </source>
</evidence>
<feature type="coiled-coil region" evidence="1">
    <location>
        <begin position="18"/>
        <end position="48"/>
    </location>
</feature>
<keyword evidence="3" id="KW-1185">Reference proteome</keyword>
<keyword evidence="1" id="KW-0175">Coiled coil</keyword>
<gene>
    <name evidence="2" type="ORF">AArcSl_0669</name>
</gene>
<organism evidence="2 3">
    <name type="scientific">Halalkaliarchaeum desulfuricum</name>
    <dbReference type="NCBI Taxonomy" id="2055893"/>
    <lineage>
        <taxon>Archaea</taxon>
        <taxon>Methanobacteriati</taxon>
        <taxon>Methanobacteriota</taxon>
        <taxon>Stenosarchaea group</taxon>
        <taxon>Halobacteria</taxon>
        <taxon>Halobacteriales</taxon>
        <taxon>Haloferacaceae</taxon>
        <taxon>Halalkaliarchaeum</taxon>
    </lineage>
</organism>
<sequence>MSQANKRIPVTEERWRELNELKQAGQTYDELLKELIQERNRRQLAERARRVEEADEEELTPLDEL</sequence>
<proteinExistence type="predicted"/>
<dbReference type="OrthoDB" id="105426at2157"/>
<dbReference type="EMBL" id="CP025066">
    <property type="protein sequence ID" value="AUX08319.1"/>
    <property type="molecule type" value="Genomic_DNA"/>
</dbReference>
<dbReference type="GeneID" id="37877011"/>
<protein>
    <recommendedName>
        <fullName evidence="4">CopG family transcriptional regulator</fullName>
    </recommendedName>
</protein>
<evidence type="ECO:0000313" key="3">
    <source>
        <dbReference type="Proteomes" id="UP000263012"/>
    </source>
</evidence>
<dbReference type="RefSeq" id="WP_119815039.1">
    <property type="nucleotide sequence ID" value="NZ_CP025066.1"/>
</dbReference>
<evidence type="ECO:0000256" key="1">
    <source>
        <dbReference type="SAM" id="Coils"/>
    </source>
</evidence>
<reference evidence="3" key="1">
    <citation type="submission" date="2017-11" db="EMBL/GenBank/DDBJ databases">
        <title>Phenotypic and genomic properties of facultatively anaerobic sulfur-reducing natronoarchaea from hypersaline soda lakes.</title>
        <authorList>
            <person name="Sorokin D.Y."/>
            <person name="Kublanov I.V."/>
            <person name="Roman P."/>
            <person name="Sinninghe Damste J.S."/>
            <person name="Golyshin P.N."/>
            <person name="Rojo D."/>
            <person name="Ciordia S."/>
            <person name="Mena M.D.C."/>
            <person name="Ferrer M."/>
            <person name="Messina E."/>
            <person name="Smedile F."/>
            <person name="La Spada G."/>
            <person name="La Cono V."/>
            <person name="Yakimov M.M."/>
        </authorList>
    </citation>
    <scope>NUCLEOTIDE SEQUENCE [LARGE SCALE GENOMIC DNA]</scope>
    <source>
        <strain evidence="3">AArc-Sl</strain>
    </source>
</reference>
<dbReference type="Proteomes" id="UP000263012">
    <property type="component" value="Chromosome"/>
</dbReference>
<dbReference type="KEGG" id="hdf:AArcSl_0669"/>